<feature type="chain" id="PRO_5022888154" description="CBM39 domain-containing protein" evidence="2">
    <location>
        <begin position="22"/>
        <end position="1107"/>
    </location>
</feature>
<dbReference type="AlphaFoldDB" id="A0A5E4QFQ2"/>
<feature type="compositionally biased region" description="Low complexity" evidence="1">
    <location>
        <begin position="384"/>
        <end position="399"/>
    </location>
</feature>
<feature type="compositionally biased region" description="Polar residues" evidence="1">
    <location>
        <begin position="765"/>
        <end position="780"/>
    </location>
</feature>
<feature type="compositionally biased region" description="Low complexity" evidence="1">
    <location>
        <begin position="962"/>
        <end position="980"/>
    </location>
</feature>
<evidence type="ECO:0000313" key="4">
    <source>
        <dbReference type="Proteomes" id="UP000324832"/>
    </source>
</evidence>
<feature type="region of interest" description="Disordered" evidence="1">
    <location>
        <begin position="1031"/>
        <end position="1107"/>
    </location>
</feature>
<feature type="compositionally biased region" description="Low complexity" evidence="1">
    <location>
        <begin position="870"/>
        <end position="882"/>
    </location>
</feature>
<protein>
    <recommendedName>
        <fullName evidence="5">CBM39 domain-containing protein</fullName>
    </recommendedName>
</protein>
<gene>
    <name evidence="3" type="ORF">LSINAPIS_LOCUS8472</name>
</gene>
<feature type="compositionally biased region" description="Polar residues" evidence="1">
    <location>
        <begin position="362"/>
        <end position="383"/>
    </location>
</feature>
<name>A0A5E4QFQ2_9NEOP</name>
<dbReference type="Proteomes" id="UP000324832">
    <property type="component" value="Unassembled WGS sequence"/>
</dbReference>
<feature type="region of interest" description="Disordered" evidence="1">
    <location>
        <begin position="721"/>
        <end position="780"/>
    </location>
</feature>
<feature type="compositionally biased region" description="Acidic residues" evidence="1">
    <location>
        <begin position="1045"/>
        <end position="1081"/>
    </location>
</feature>
<feature type="compositionally biased region" description="Low complexity" evidence="1">
    <location>
        <begin position="726"/>
        <end position="764"/>
    </location>
</feature>
<feature type="compositionally biased region" description="Basic and acidic residues" evidence="1">
    <location>
        <begin position="848"/>
        <end position="861"/>
    </location>
</feature>
<feature type="region of interest" description="Disordered" evidence="1">
    <location>
        <begin position="284"/>
        <end position="401"/>
    </location>
</feature>
<proteinExistence type="predicted"/>
<sequence>MRALVCLLVAILVKKQMQVRGDEFRPTPIPVDEWNRDKQSSEVGTLHETIATESPPSVAAVPAHYWEDALRHSVYLTLVRDKIDQLIAKGEVISPNDKPDKSVSKDVDDHDLWDKIKKAPFDRLQIEELNSSGDVTIMAKGRLLEDDKGFRFTQDERTKEKCGDEKCATGVKAFWSVKRVRQRDQEISPGKYHYELTFSVISQWPKKQKKPYENPIRTFTVKETTPDKIEDYPHERRREPSRVYTARPQRAIWVHRNIAPAQHYSRRHHRTGLQRIFSSLFSDYDDDDSDEQPRHRNHPPHTQGTQFLKAGPAGGPPDYHYQSKPGSYQYKPQNVKYGRPQLPPIPPAGPLQHQFLDYDSSPIINGQPHSTQDNRFASSQSTKTTRPASLPTPLPSASAQKESTFSLGNFVNIDSVEKGSDNFTRVQDSNNFHRNINKPRPTPVKVNYFPEHIRPPVYNAPPGVFATMDKKPFKPLPPLKIPYNTKPQRPQRPSDFRPSPQVHDSQSTITDPLFDNSFKPITISYVDSGTIEKNDTYNIVKKTQNKIRKTYAKKPAKKNNIEKHYRVTTATPDIITMPNSYEEETDNIDWVNVLGAFTKTTPMVIQTEKPNYPEFTTIPATTEITPTTEEWKIITTTETEELIEATTSTTPKPKKRTRPPPKFTKHDKLRKHKRITTTQRPTTTTKSTTNIPEKPIVRRPVADLTTESSYNELKRSFGDVKNKTQATTSTTTHPTTTTRPTTSTTITTRTTTAHTSTSSSTTTTLPVSMGTTNTPPTTRSNYLQYPRNRNRFRQSTLFYKGTSVKHDKWSHFRNLTSSPQPSTISHRRLASNFQGYSSTKPTFSQEEINNKEIAPELKTTKSESFVTPKSSDAISESSNSISVMPLEPINEQNLNNSEEDQNESGEESKEQSEFINYESTTDSDKSNEVASSENVTATSEVIPIQDVTKNKTKICKKKLNATSTESVEYSTTTSTTTEPSSMDIFQELFGLNLGETSSTTAEPELKAEPSSMQESFLKVAGLKDFMDELNEKNKYSSLEDKSSEQEYEDEDDDDENDDDNDRNNDDDDDGTNTAGDNDDKEDSSRNSRQESYNLRHPYSFLELMAME</sequence>
<feature type="region of interest" description="Disordered" evidence="1">
    <location>
        <begin position="961"/>
        <end position="980"/>
    </location>
</feature>
<organism evidence="3 4">
    <name type="scientific">Leptidea sinapis</name>
    <dbReference type="NCBI Taxonomy" id="189913"/>
    <lineage>
        <taxon>Eukaryota</taxon>
        <taxon>Metazoa</taxon>
        <taxon>Ecdysozoa</taxon>
        <taxon>Arthropoda</taxon>
        <taxon>Hexapoda</taxon>
        <taxon>Insecta</taxon>
        <taxon>Pterygota</taxon>
        <taxon>Neoptera</taxon>
        <taxon>Endopterygota</taxon>
        <taxon>Lepidoptera</taxon>
        <taxon>Glossata</taxon>
        <taxon>Ditrysia</taxon>
        <taxon>Papilionoidea</taxon>
        <taxon>Pieridae</taxon>
        <taxon>Dismorphiinae</taxon>
        <taxon>Leptidea</taxon>
    </lineage>
</organism>
<evidence type="ECO:0000256" key="1">
    <source>
        <dbReference type="SAM" id="MobiDB-lite"/>
    </source>
</evidence>
<feature type="region of interest" description="Disordered" evidence="1">
    <location>
        <begin position="478"/>
        <end position="513"/>
    </location>
</feature>
<evidence type="ECO:0008006" key="5">
    <source>
        <dbReference type="Google" id="ProtNLM"/>
    </source>
</evidence>
<keyword evidence="4" id="KW-1185">Reference proteome</keyword>
<evidence type="ECO:0000313" key="3">
    <source>
        <dbReference type="EMBL" id="VVC97105.1"/>
    </source>
</evidence>
<keyword evidence="2" id="KW-0732">Signal</keyword>
<dbReference type="EMBL" id="FZQP02003013">
    <property type="protein sequence ID" value="VVC97105.1"/>
    <property type="molecule type" value="Genomic_DNA"/>
</dbReference>
<feature type="compositionally biased region" description="Basic and acidic residues" evidence="1">
    <location>
        <begin position="1031"/>
        <end position="1044"/>
    </location>
</feature>
<evidence type="ECO:0000256" key="2">
    <source>
        <dbReference type="SAM" id="SignalP"/>
    </source>
</evidence>
<reference evidence="3 4" key="1">
    <citation type="submission" date="2017-07" db="EMBL/GenBank/DDBJ databases">
        <authorList>
            <person name="Talla V."/>
            <person name="Backstrom N."/>
        </authorList>
    </citation>
    <scope>NUCLEOTIDE SEQUENCE [LARGE SCALE GENOMIC DNA]</scope>
</reference>
<feature type="region of interest" description="Disordered" evidence="1">
    <location>
        <begin position="847"/>
        <end position="936"/>
    </location>
</feature>
<feature type="signal peptide" evidence="2">
    <location>
        <begin position="1"/>
        <end position="21"/>
    </location>
</feature>
<feature type="region of interest" description="Disordered" evidence="1">
    <location>
        <begin position="645"/>
        <end position="670"/>
    </location>
</feature>
<feature type="compositionally biased region" description="Basic residues" evidence="1">
    <location>
        <begin position="652"/>
        <end position="670"/>
    </location>
</feature>
<accession>A0A5E4QFQ2</accession>